<evidence type="ECO:0000256" key="3">
    <source>
        <dbReference type="ARBA" id="ARBA00023172"/>
    </source>
</evidence>
<sequence length="447" mass="52599">MASITNKHGKYYVVYRFDSFEGKKKQKWESCESYEDAVFKKKKIEDEVNNQTFVAPNNQTIREFLEVFVELYGTKRWGFNNYKANIGLLNNYVYPIIGNKKIQTFTALNVDQYINKLTKTKNVNYGVRKNAPQYVTSHTIKSIIKLLRCAWRQAIRWEVVKKNVFTDSNIPYYESKESEIWTACEIQHALEICEDQILYLCINLAFSCSLRISEILGLTWNNIHIEDEDFEKDNTRLVVDKQYVRIDKSMIGILTKDEIYKQFDSQVKRDCKTVMVLKSLKMNGKSRTVWIPRTVAFMLKEWKNKQQEIKNEFGNLYEDNNLVICFENGRPIEKSNIERRFKKFIEINGLRKVVFHSLRHSSATYKLKLSKGDIKATQGDTGHKSAEMITKRYAHILDEDRKVNATKFEDEFYASKENEEKDDASELLDILKNNDALREQLKKMLSL</sequence>
<dbReference type="Pfam" id="PF00589">
    <property type="entry name" value="Phage_integrase"/>
    <property type="match status" value="1"/>
</dbReference>
<keyword evidence="3" id="KW-0233">DNA recombination</keyword>
<dbReference type="RefSeq" id="WP_147579830.1">
    <property type="nucleotide sequence ID" value="NZ_JAOQJR010000003.1"/>
</dbReference>
<gene>
    <name evidence="5" type="ORF">OCV55_03685</name>
</gene>
<dbReference type="PANTHER" id="PTHR30349">
    <property type="entry name" value="PHAGE INTEGRASE-RELATED"/>
    <property type="match status" value="1"/>
</dbReference>
<evidence type="ECO:0000313" key="6">
    <source>
        <dbReference type="Proteomes" id="UP001208364"/>
    </source>
</evidence>
<evidence type="ECO:0000256" key="2">
    <source>
        <dbReference type="ARBA" id="ARBA00023125"/>
    </source>
</evidence>
<dbReference type="PROSITE" id="PS51898">
    <property type="entry name" value="TYR_RECOMBINASE"/>
    <property type="match status" value="1"/>
</dbReference>
<dbReference type="Gene3D" id="1.10.150.130">
    <property type="match status" value="1"/>
</dbReference>
<proteinExistence type="inferred from homology"/>
<keyword evidence="6" id="KW-1185">Reference proteome</keyword>
<feature type="domain" description="Tyr recombinase" evidence="4">
    <location>
        <begin position="176"/>
        <end position="407"/>
    </location>
</feature>
<protein>
    <submittedName>
        <fullName evidence="5">Site-specific integrase</fullName>
    </submittedName>
</protein>
<dbReference type="Proteomes" id="UP001208364">
    <property type="component" value="Unassembled WGS sequence"/>
</dbReference>
<comment type="similarity">
    <text evidence="1">Belongs to the 'phage' integrase family.</text>
</comment>
<dbReference type="PANTHER" id="PTHR30349:SF64">
    <property type="entry name" value="PROPHAGE INTEGRASE INTD-RELATED"/>
    <property type="match status" value="1"/>
</dbReference>
<name>A0ABT2SSI2_9FIRM</name>
<accession>A0ABT2SSI2</accession>
<comment type="caution">
    <text evidence="5">The sequence shown here is derived from an EMBL/GenBank/DDBJ whole genome shotgun (WGS) entry which is preliminary data.</text>
</comment>
<organism evidence="5 6">
    <name type="scientific">[Clostridium] ammoniilyticum</name>
    <dbReference type="NCBI Taxonomy" id="2981784"/>
    <lineage>
        <taxon>Bacteria</taxon>
        <taxon>Bacillati</taxon>
        <taxon>Bacillota</taxon>
        <taxon>Erysipelotrichia</taxon>
        <taxon>Erysipelotrichales</taxon>
        <taxon>Coprobacillaceae</taxon>
        <taxon>Faecalibacillus</taxon>
    </lineage>
</organism>
<evidence type="ECO:0000259" key="4">
    <source>
        <dbReference type="PROSITE" id="PS51898"/>
    </source>
</evidence>
<dbReference type="InterPro" id="IPR011010">
    <property type="entry name" value="DNA_brk_join_enz"/>
</dbReference>
<evidence type="ECO:0000313" key="5">
    <source>
        <dbReference type="EMBL" id="MCU6737779.1"/>
    </source>
</evidence>
<evidence type="ECO:0000256" key="1">
    <source>
        <dbReference type="ARBA" id="ARBA00008857"/>
    </source>
</evidence>
<dbReference type="InterPro" id="IPR010998">
    <property type="entry name" value="Integrase_recombinase_N"/>
</dbReference>
<dbReference type="InterPro" id="IPR013762">
    <property type="entry name" value="Integrase-like_cat_sf"/>
</dbReference>
<dbReference type="Gene3D" id="1.10.443.10">
    <property type="entry name" value="Intergrase catalytic core"/>
    <property type="match status" value="1"/>
</dbReference>
<dbReference type="CDD" id="cd01189">
    <property type="entry name" value="INT_ICEBs1_C_like"/>
    <property type="match status" value="1"/>
</dbReference>
<dbReference type="InterPro" id="IPR002104">
    <property type="entry name" value="Integrase_catalytic"/>
</dbReference>
<keyword evidence="2" id="KW-0238">DNA-binding</keyword>
<reference evidence="5 6" key="1">
    <citation type="journal article" date="2021" name="ISME Commun">
        <title>Automated analysis of genomic sequences facilitates high-throughput and comprehensive description of bacteria.</title>
        <authorList>
            <person name="Hitch T.C.A."/>
        </authorList>
    </citation>
    <scope>NUCLEOTIDE SEQUENCE [LARGE SCALE GENOMIC DNA]</scope>
    <source>
        <strain evidence="5 6">H4_15</strain>
    </source>
</reference>
<dbReference type="InterPro" id="IPR050090">
    <property type="entry name" value="Tyrosine_recombinase_XerCD"/>
</dbReference>
<dbReference type="SUPFAM" id="SSF56349">
    <property type="entry name" value="DNA breaking-rejoining enzymes"/>
    <property type="match status" value="1"/>
</dbReference>
<dbReference type="EMBL" id="JAOQJR010000003">
    <property type="protein sequence ID" value="MCU6737779.1"/>
    <property type="molecule type" value="Genomic_DNA"/>
</dbReference>